<dbReference type="InterPro" id="IPR002586">
    <property type="entry name" value="CobQ/CobB/MinD/ParA_Nub-bd_dom"/>
</dbReference>
<accession>A0A3B1BD48</accession>
<evidence type="ECO:0000259" key="7">
    <source>
        <dbReference type="Pfam" id="PF01656"/>
    </source>
</evidence>
<dbReference type="NCBIfam" id="NF002204">
    <property type="entry name" value="PRK01077.1"/>
    <property type="match status" value="1"/>
</dbReference>
<dbReference type="EC" id="6.3.5.11" evidence="9"/>
<dbReference type="SUPFAM" id="SSF52540">
    <property type="entry name" value="P-loop containing nucleoside triphosphate hydrolases"/>
    <property type="match status" value="1"/>
</dbReference>
<name>A0A3B1BD48_9ZZZZ</name>
<evidence type="ECO:0000256" key="5">
    <source>
        <dbReference type="ARBA" id="ARBA00022842"/>
    </source>
</evidence>
<dbReference type="InterPro" id="IPR004484">
    <property type="entry name" value="CbiA/CobB_synth"/>
</dbReference>
<comment type="cofactor">
    <cofactor evidence="1">
        <name>Mg(2+)</name>
        <dbReference type="ChEBI" id="CHEBI:18420"/>
    </cofactor>
</comment>
<dbReference type="PROSITE" id="PS51274">
    <property type="entry name" value="GATASE_COBBQ"/>
    <property type="match status" value="1"/>
</dbReference>
<dbReference type="NCBIfam" id="TIGR00379">
    <property type="entry name" value="cobB"/>
    <property type="match status" value="1"/>
</dbReference>
<dbReference type="HAMAP" id="MF_00027">
    <property type="entry name" value="CobB_CbiA"/>
    <property type="match status" value="1"/>
</dbReference>
<sequence length="463" mass="50517">MPDADCPRIVIAGAHSGVGKTSMALGLSAALTKRGLKVQTYKAGPDFLDPTYLKIASGRPCYNLDAWMMGQDYVRSLFQKTSASADIAVIEGAMGLFDGFSPESSEGSTAQIAKWLKAPVALVANAGGASRSFAALVEGYARFEPDVRIKGVIANFCGSKNHSDLLRRAINSHLSSKYLGGVVKGAAPKLDSRHLGLVTAKDTLTQNMVDELAVVVEEYLSVKDIIDMARTAPGFKAGEMDVNREETKARLGVARDKAFEFYYTDNLEALSASGFEIVEFSPTCDRRLPEELDALFIGGGYPEECADELSENVSMQNDIRNFADSGLPVYAECGGLMYLSRGIEDINGKKNPMVGLLPAWTKMRQRFTALGYVEASFEENSLFGKASETIRGHKFHYSELTNDPADNDGWRTVYSLKRKRDGKTFSEGYSRGGVLASYAHLHFASRPLSLRRFINSCMEANMS</sequence>
<dbReference type="Pfam" id="PF01656">
    <property type="entry name" value="CbiA"/>
    <property type="match status" value="1"/>
</dbReference>
<dbReference type="Pfam" id="PF07685">
    <property type="entry name" value="GATase_3"/>
    <property type="match status" value="1"/>
</dbReference>
<evidence type="ECO:0000259" key="8">
    <source>
        <dbReference type="Pfam" id="PF07685"/>
    </source>
</evidence>
<dbReference type="GO" id="GO:0005524">
    <property type="term" value="F:ATP binding"/>
    <property type="evidence" value="ECO:0007669"/>
    <property type="project" value="UniProtKB-KW"/>
</dbReference>
<dbReference type="CDD" id="cd03130">
    <property type="entry name" value="GATase1_CobB"/>
    <property type="match status" value="1"/>
</dbReference>
<dbReference type="SUPFAM" id="SSF52317">
    <property type="entry name" value="Class I glutamine amidotransferase-like"/>
    <property type="match status" value="1"/>
</dbReference>
<dbReference type="Gene3D" id="3.40.50.300">
    <property type="entry name" value="P-loop containing nucleotide triphosphate hydrolases"/>
    <property type="match status" value="1"/>
</dbReference>
<dbReference type="PANTHER" id="PTHR43873:SF1">
    <property type="entry name" value="COBYRINATE A,C-DIAMIDE SYNTHASE"/>
    <property type="match status" value="1"/>
</dbReference>
<keyword evidence="2 9" id="KW-0436">Ligase</keyword>
<feature type="domain" description="CobB/CobQ-like glutamine amidotransferase" evidence="8">
    <location>
        <begin position="251"/>
        <end position="446"/>
    </location>
</feature>
<dbReference type="Gene3D" id="3.40.50.880">
    <property type="match status" value="1"/>
</dbReference>
<evidence type="ECO:0000256" key="6">
    <source>
        <dbReference type="ARBA" id="ARBA00022962"/>
    </source>
</evidence>
<dbReference type="InterPro" id="IPR027417">
    <property type="entry name" value="P-loop_NTPase"/>
</dbReference>
<keyword evidence="4" id="KW-0067">ATP-binding</keyword>
<dbReference type="GO" id="GO:0042242">
    <property type="term" value="F:cobyrinic acid a,c-diamide synthase activity"/>
    <property type="evidence" value="ECO:0007669"/>
    <property type="project" value="UniProtKB-EC"/>
</dbReference>
<organism evidence="9">
    <name type="scientific">hydrothermal vent metagenome</name>
    <dbReference type="NCBI Taxonomy" id="652676"/>
    <lineage>
        <taxon>unclassified sequences</taxon>
        <taxon>metagenomes</taxon>
        <taxon>ecological metagenomes</taxon>
    </lineage>
</organism>
<dbReference type="CDD" id="cd05388">
    <property type="entry name" value="CobB_N"/>
    <property type="match status" value="1"/>
</dbReference>
<evidence type="ECO:0000256" key="2">
    <source>
        <dbReference type="ARBA" id="ARBA00022598"/>
    </source>
</evidence>
<protein>
    <submittedName>
        <fullName evidence="9">Cobyrinic acid a,c-diamide synthetase</fullName>
        <ecNumber evidence="9">6.3.5.11</ecNumber>
    </submittedName>
</protein>
<reference evidence="9" key="1">
    <citation type="submission" date="2018-06" db="EMBL/GenBank/DDBJ databases">
        <authorList>
            <person name="Zhirakovskaya E."/>
        </authorList>
    </citation>
    <scope>NUCLEOTIDE SEQUENCE</scope>
</reference>
<dbReference type="AlphaFoldDB" id="A0A3B1BD48"/>
<dbReference type="InterPro" id="IPR029062">
    <property type="entry name" value="Class_I_gatase-like"/>
</dbReference>
<proteinExistence type="inferred from homology"/>
<keyword evidence="6" id="KW-0315">Glutamine amidotransferase</keyword>
<evidence type="ECO:0000313" key="9">
    <source>
        <dbReference type="EMBL" id="VAX16029.1"/>
    </source>
</evidence>
<feature type="domain" description="CobQ/CobB/MinD/ParA nucleotide binding" evidence="7">
    <location>
        <begin position="9"/>
        <end position="183"/>
    </location>
</feature>
<dbReference type="InterPro" id="IPR011698">
    <property type="entry name" value="GATase_3"/>
</dbReference>
<dbReference type="PANTHER" id="PTHR43873">
    <property type="entry name" value="COBYRINATE A,C-DIAMIDE SYNTHASE"/>
    <property type="match status" value="1"/>
</dbReference>
<gene>
    <name evidence="9" type="ORF">MNBD_NITROSPINAE04-2577</name>
</gene>
<evidence type="ECO:0000256" key="4">
    <source>
        <dbReference type="ARBA" id="ARBA00022840"/>
    </source>
</evidence>
<keyword evidence="3" id="KW-0547">Nucleotide-binding</keyword>
<keyword evidence="5" id="KW-0460">Magnesium</keyword>
<evidence type="ECO:0000256" key="3">
    <source>
        <dbReference type="ARBA" id="ARBA00022741"/>
    </source>
</evidence>
<dbReference type="EMBL" id="UOGA01000053">
    <property type="protein sequence ID" value="VAX16029.1"/>
    <property type="molecule type" value="Genomic_DNA"/>
</dbReference>
<evidence type="ECO:0000256" key="1">
    <source>
        <dbReference type="ARBA" id="ARBA00001946"/>
    </source>
</evidence>